<reference evidence="10" key="1">
    <citation type="journal article" date="2020" name="mSystems">
        <title>Genome- and Community-Level Interaction Insights into Carbon Utilization and Element Cycling Functions of Hydrothermarchaeota in Hydrothermal Sediment.</title>
        <authorList>
            <person name="Zhou Z."/>
            <person name="Liu Y."/>
            <person name="Xu W."/>
            <person name="Pan J."/>
            <person name="Luo Z.H."/>
            <person name="Li M."/>
        </authorList>
    </citation>
    <scope>NUCLEOTIDE SEQUENCE [LARGE SCALE GENOMIC DNA]</scope>
    <source>
        <strain evidence="10">SpSt-618</strain>
    </source>
</reference>
<keyword evidence="1 7" id="KW-0436">Ligase</keyword>
<protein>
    <recommendedName>
        <fullName evidence="7">Proline--tRNA ligase</fullName>
        <ecNumber evidence="7">6.1.1.15</ecNumber>
    </recommendedName>
    <alternativeName>
        <fullName evidence="7">Prolyl-tRNA synthetase</fullName>
        <shortName evidence="7">ProRS</shortName>
    </alternativeName>
</protein>
<gene>
    <name evidence="7" type="primary">proS</name>
    <name evidence="10" type="ORF">ENT87_07035</name>
</gene>
<dbReference type="GO" id="GO:0004827">
    <property type="term" value="F:proline-tRNA ligase activity"/>
    <property type="evidence" value="ECO:0007669"/>
    <property type="project" value="UniProtKB-UniRule"/>
</dbReference>
<comment type="catalytic activity">
    <reaction evidence="6 7">
        <text>tRNA(Pro) + L-proline + ATP = L-prolyl-tRNA(Pro) + AMP + diphosphate</text>
        <dbReference type="Rhea" id="RHEA:14305"/>
        <dbReference type="Rhea" id="RHEA-COMP:9700"/>
        <dbReference type="Rhea" id="RHEA-COMP:9702"/>
        <dbReference type="ChEBI" id="CHEBI:30616"/>
        <dbReference type="ChEBI" id="CHEBI:33019"/>
        <dbReference type="ChEBI" id="CHEBI:60039"/>
        <dbReference type="ChEBI" id="CHEBI:78442"/>
        <dbReference type="ChEBI" id="CHEBI:78532"/>
        <dbReference type="ChEBI" id="CHEBI:456215"/>
        <dbReference type="EC" id="6.1.1.15"/>
    </reaction>
</comment>
<evidence type="ECO:0000259" key="9">
    <source>
        <dbReference type="PROSITE" id="PS50862"/>
    </source>
</evidence>
<dbReference type="InterPro" id="IPR045864">
    <property type="entry name" value="aa-tRNA-synth_II/BPL/LPL"/>
</dbReference>
<dbReference type="InterPro" id="IPR017449">
    <property type="entry name" value="Pro-tRNA_synth_II"/>
</dbReference>
<dbReference type="CDD" id="cd00778">
    <property type="entry name" value="ProRS_core_arch_euk"/>
    <property type="match status" value="1"/>
</dbReference>
<dbReference type="InterPro" id="IPR004154">
    <property type="entry name" value="Anticodon-bd"/>
</dbReference>
<dbReference type="SUPFAM" id="SSF55681">
    <property type="entry name" value="Class II aaRS and biotin synthetases"/>
    <property type="match status" value="1"/>
</dbReference>
<dbReference type="Gene3D" id="3.30.110.30">
    <property type="entry name" value="C-terminal domain of ProRS"/>
    <property type="match status" value="1"/>
</dbReference>
<dbReference type="PRINTS" id="PR01046">
    <property type="entry name" value="TRNASYNTHPRO"/>
</dbReference>
<comment type="caution">
    <text evidence="10">The sequence shown here is derived from an EMBL/GenBank/DDBJ whole genome shotgun (WGS) entry which is preliminary data.</text>
</comment>
<dbReference type="SUPFAM" id="SSF52954">
    <property type="entry name" value="Class II aaRS ABD-related"/>
    <property type="match status" value="1"/>
</dbReference>
<dbReference type="EC" id="6.1.1.15" evidence="7"/>
<comment type="similarity">
    <text evidence="7">Belongs to the class-II aminoacyl-tRNA synthetase family. ProS type 3 subfamily.</text>
</comment>
<dbReference type="NCBIfam" id="TIGR00408">
    <property type="entry name" value="proS_fam_I"/>
    <property type="match status" value="1"/>
</dbReference>
<organism evidence="10">
    <name type="scientific">Ignisphaera aggregans</name>
    <dbReference type="NCBI Taxonomy" id="334771"/>
    <lineage>
        <taxon>Archaea</taxon>
        <taxon>Thermoproteota</taxon>
        <taxon>Thermoprotei</taxon>
        <taxon>Desulfurococcales</taxon>
        <taxon>Desulfurococcaceae</taxon>
        <taxon>Ignisphaera</taxon>
    </lineage>
</organism>
<accession>A0A7J3I9L1</accession>
<keyword evidence="5 7" id="KW-0030">Aminoacyl-tRNA synthetase</keyword>
<evidence type="ECO:0000256" key="4">
    <source>
        <dbReference type="ARBA" id="ARBA00022917"/>
    </source>
</evidence>
<evidence type="ECO:0000256" key="1">
    <source>
        <dbReference type="ARBA" id="ARBA00022598"/>
    </source>
</evidence>
<name>A0A7J3I9L1_9CREN</name>
<feature type="coiled-coil region" evidence="8">
    <location>
        <begin position="370"/>
        <end position="397"/>
    </location>
</feature>
<dbReference type="GO" id="GO:0005524">
    <property type="term" value="F:ATP binding"/>
    <property type="evidence" value="ECO:0007669"/>
    <property type="project" value="UniProtKB-UniRule"/>
</dbReference>
<dbReference type="GO" id="GO:0006433">
    <property type="term" value="P:prolyl-tRNA aminoacylation"/>
    <property type="evidence" value="ECO:0007669"/>
    <property type="project" value="UniProtKB-UniRule"/>
</dbReference>
<dbReference type="HAMAP" id="MF_01571">
    <property type="entry name" value="Pro_tRNA_synth_type3"/>
    <property type="match status" value="1"/>
</dbReference>
<proteinExistence type="inferred from homology"/>
<evidence type="ECO:0000256" key="6">
    <source>
        <dbReference type="ARBA" id="ARBA00047671"/>
    </source>
</evidence>
<evidence type="ECO:0000256" key="7">
    <source>
        <dbReference type="HAMAP-Rule" id="MF_01571"/>
    </source>
</evidence>
<dbReference type="GO" id="GO:0005737">
    <property type="term" value="C:cytoplasm"/>
    <property type="evidence" value="ECO:0007669"/>
    <property type="project" value="UniProtKB-SubCell"/>
</dbReference>
<comment type="subcellular location">
    <subcellularLocation>
        <location evidence="7">Cytoplasm</location>
    </subcellularLocation>
</comment>
<keyword evidence="8" id="KW-0175">Coiled coil</keyword>
<feature type="domain" description="Aminoacyl-transfer RNA synthetases class-II family profile" evidence="9">
    <location>
        <begin position="43"/>
        <end position="285"/>
    </location>
</feature>
<dbReference type="GO" id="GO:0017101">
    <property type="term" value="C:aminoacyl-tRNA synthetase multienzyme complex"/>
    <property type="evidence" value="ECO:0007669"/>
    <property type="project" value="TreeGrafter"/>
</dbReference>
<dbReference type="PANTHER" id="PTHR43382">
    <property type="entry name" value="PROLYL-TRNA SYNTHETASE"/>
    <property type="match status" value="1"/>
</dbReference>
<evidence type="ECO:0000256" key="3">
    <source>
        <dbReference type="ARBA" id="ARBA00022840"/>
    </source>
</evidence>
<keyword evidence="2 7" id="KW-0547">Nucleotide-binding</keyword>
<evidence type="ECO:0000256" key="8">
    <source>
        <dbReference type="SAM" id="Coils"/>
    </source>
</evidence>
<comment type="subunit">
    <text evidence="7">Homodimer.</text>
</comment>
<dbReference type="Gene3D" id="3.30.930.10">
    <property type="entry name" value="Bira Bifunctional Protein, Domain 2"/>
    <property type="match status" value="1"/>
</dbReference>
<dbReference type="InterPro" id="IPR004499">
    <property type="entry name" value="Pro-tRNA-ligase_IIa_arc-type"/>
</dbReference>
<dbReference type="AlphaFoldDB" id="A0A7J3I9L1"/>
<dbReference type="Pfam" id="PF03129">
    <property type="entry name" value="HGTP_anticodon"/>
    <property type="match status" value="1"/>
</dbReference>
<dbReference type="Gene3D" id="3.40.50.800">
    <property type="entry name" value="Anticodon-binding domain"/>
    <property type="match status" value="1"/>
</dbReference>
<keyword evidence="3 7" id="KW-0067">ATP-binding</keyword>
<dbReference type="PROSITE" id="PS50862">
    <property type="entry name" value="AA_TRNA_LIGASE_II"/>
    <property type="match status" value="1"/>
</dbReference>
<dbReference type="InterPro" id="IPR002314">
    <property type="entry name" value="aa-tRNA-synt_IIb"/>
</dbReference>
<dbReference type="Pfam" id="PF00587">
    <property type="entry name" value="tRNA-synt_2b"/>
    <property type="match status" value="1"/>
</dbReference>
<sequence length="494" mass="57615">MKKRDTPQKYGESFSEWFEWIIREAEIYDYGRYPVKGMGVWLPYGFKIRKHVLDIIRSILDGAGHEEILLPLLIPETLFRKETEHVRGFEGEVLWITRGGQEELDVKLVLRPTSETALSYMESFWIKSYKQLPKKYYQIVSIFRYETKMTKPMIRVREVTTFKEAHTLHEDFNDCERQVIEAIELYSKFFDELAVPYIITRRPQWDKFAGALYTIAFDTVFPDGKAIQIGTVHNLGQTFTSVFDVKIQKRDETIDYAWQTSYGISERVIASVIAFHSDERGLMLPPNIAPYQVVIIPIPHPDTDIFKMVNEYCDKVSNTLIQAGMRVYIDRRDDMKPVDKFFEWELKGVPVRIEIGYREIQNNTVTIFRRDTMKRRVVRVEELVQELRKDFDEIRHNVMLRAWEWFKSNIKIAYKFSDALEMIKSKGGIALLPWCGNENCVRTLIESEEGVEALGEVHQSTLDRLDIKGVVSTETTCGFCNGKAAAVIAIAKRH</sequence>
<evidence type="ECO:0000313" key="10">
    <source>
        <dbReference type="EMBL" id="HGN37283.1"/>
    </source>
</evidence>
<dbReference type="EMBL" id="DTAI01000208">
    <property type="protein sequence ID" value="HGN37283.1"/>
    <property type="molecule type" value="Genomic_DNA"/>
</dbReference>
<evidence type="ECO:0000256" key="5">
    <source>
        <dbReference type="ARBA" id="ARBA00023146"/>
    </source>
</evidence>
<dbReference type="InterPro" id="IPR036621">
    <property type="entry name" value="Anticodon-bd_dom_sf"/>
</dbReference>
<dbReference type="InterPro" id="IPR033721">
    <property type="entry name" value="ProRS_core_arch_euk"/>
</dbReference>
<dbReference type="FunFam" id="3.30.930.10:FF:000037">
    <property type="entry name" value="Proline--tRNA ligase"/>
    <property type="match status" value="1"/>
</dbReference>
<keyword evidence="7" id="KW-0963">Cytoplasm</keyword>
<evidence type="ECO:0000256" key="2">
    <source>
        <dbReference type="ARBA" id="ARBA00022741"/>
    </source>
</evidence>
<dbReference type="SUPFAM" id="SSF64586">
    <property type="entry name" value="C-terminal domain of ProRS"/>
    <property type="match status" value="1"/>
</dbReference>
<dbReference type="InterPro" id="IPR002316">
    <property type="entry name" value="Pro-tRNA-ligase_IIa"/>
</dbReference>
<comment type="function">
    <text evidence="7">Catalyzes the attachment of proline to tRNA(Pro) in a two-step reaction: proline is first activated by ATP to form Pro-AMP and then transferred to the acceptor end of tRNA(Pro).</text>
</comment>
<keyword evidence="4 7" id="KW-0648">Protein biosynthesis</keyword>
<dbReference type="InterPro" id="IPR006195">
    <property type="entry name" value="aa-tRNA-synth_II"/>
</dbReference>
<dbReference type="PANTHER" id="PTHR43382:SF2">
    <property type="entry name" value="BIFUNCTIONAL GLUTAMATE_PROLINE--TRNA LIGASE"/>
    <property type="match status" value="1"/>
</dbReference>
<comment type="domain">
    <text evidence="7">Consists of three domains: the N-terminal catalytic domain, the anticodon-binding domain and the C-terminal extension.</text>
</comment>